<dbReference type="Proteomes" id="UP000708576">
    <property type="component" value="Unassembled WGS sequence"/>
</dbReference>
<gene>
    <name evidence="1" type="ORF">KEM10_20670</name>
</gene>
<sequence length="99" mass="11273">MREDFLLNDDKEFATEDGDFITGESDDQHVELLLVLHKGELKENPTIGVGLSNFIGKQTTSKANMKREIKVGLQADNYKVKTIDIEDNGHFDLDYELEE</sequence>
<protein>
    <submittedName>
        <fullName evidence="1">Uncharacterized protein</fullName>
    </submittedName>
</protein>
<proteinExistence type="predicted"/>
<dbReference type="EMBL" id="JAGUCO010000027">
    <property type="protein sequence ID" value="MBS2100713.1"/>
    <property type="molecule type" value="Genomic_DNA"/>
</dbReference>
<dbReference type="RefSeq" id="WP_212219100.1">
    <property type="nucleotide sequence ID" value="NZ_JAGUCO010000027.1"/>
</dbReference>
<evidence type="ECO:0000313" key="2">
    <source>
        <dbReference type="Proteomes" id="UP000708576"/>
    </source>
</evidence>
<keyword evidence="2" id="KW-1185">Reference proteome</keyword>
<reference evidence="1 2" key="1">
    <citation type="journal article" date="2015" name="Int. J. Syst. Evol. Microbiol.">
        <title>Carboxylicivirga linearis sp. nov., isolated from a sea cucumber culture pond.</title>
        <authorList>
            <person name="Wang F.Q."/>
            <person name="Zhou Y.X."/>
            <person name="Lin X.Z."/>
            <person name="Chen G.J."/>
            <person name="Du Z.J."/>
        </authorList>
    </citation>
    <scope>NUCLEOTIDE SEQUENCE [LARGE SCALE GENOMIC DNA]</scope>
    <source>
        <strain evidence="1 2">FB218</strain>
    </source>
</reference>
<comment type="caution">
    <text evidence="1">The sequence shown here is derived from an EMBL/GenBank/DDBJ whole genome shotgun (WGS) entry which is preliminary data.</text>
</comment>
<evidence type="ECO:0000313" key="1">
    <source>
        <dbReference type="EMBL" id="MBS2100713.1"/>
    </source>
</evidence>
<organism evidence="1 2">
    <name type="scientific">Carboxylicivirga linearis</name>
    <dbReference type="NCBI Taxonomy" id="1628157"/>
    <lineage>
        <taxon>Bacteria</taxon>
        <taxon>Pseudomonadati</taxon>
        <taxon>Bacteroidota</taxon>
        <taxon>Bacteroidia</taxon>
        <taxon>Marinilabiliales</taxon>
        <taxon>Marinilabiliaceae</taxon>
        <taxon>Carboxylicivirga</taxon>
    </lineage>
</organism>
<accession>A0ABS5K0M3</accession>
<name>A0ABS5K0M3_9BACT</name>